<dbReference type="Proteomes" id="UP000789405">
    <property type="component" value="Unassembled WGS sequence"/>
</dbReference>
<name>A0A9N9KAB5_9GLOM</name>
<evidence type="ECO:0000313" key="1">
    <source>
        <dbReference type="EMBL" id="CAG8815051.1"/>
    </source>
</evidence>
<protein>
    <submittedName>
        <fullName evidence="1">26405_t:CDS:1</fullName>
    </submittedName>
</protein>
<feature type="non-terminal residue" evidence="1">
    <location>
        <position position="1"/>
    </location>
</feature>
<dbReference type="EMBL" id="CAJVPY010052071">
    <property type="protein sequence ID" value="CAG8815051.1"/>
    <property type="molecule type" value="Genomic_DNA"/>
</dbReference>
<organism evidence="1 2">
    <name type="scientific">Dentiscutata erythropus</name>
    <dbReference type="NCBI Taxonomy" id="1348616"/>
    <lineage>
        <taxon>Eukaryota</taxon>
        <taxon>Fungi</taxon>
        <taxon>Fungi incertae sedis</taxon>
        <taxon>Mucoromycota</taxon>
        <taxon>Glomeromycotina</taxon>
        <taxon>Glomeromycetes</taxon>
        <taxon>Diversisporales</taxon>
        <taxon>Gigasporaceae</taxon>
        <taxon>Dentiscutata</taxon>
    </lineage>
</organism>
<keyword evidence="2" id="KW-1185">Reference proteome</keyword>
<comment type="caution">
    <text evidence="1">The sequence shown here is derived from an EMBL/GenBank/DDBJ whole genome shotgun (WGS) entry which is preliminary data.</text>
</comment>
<reference evidence="1" key="1">
    <citation type="submission" date="2021-06" db="EMBL/GenBank/DDBJ databases">
        <authorList>
            <person name="Kallberg Y."/>
            <person name="Tangrot J."/>
            <person name="Rosling A."/>
        </authorList>
    </citation>
    <scope>NUCLEOTIDE SEQUENCE</scope>
    <source>
        <strain evidence="1">MA453B</strain>
    </source>
</reference>
<gene>
    <name evidence="1" type="ORF">DERYTH_LOCUS26056</name>
</gene>
<sequence length="48" mass="5822">LDKKKEFKRVEIFIKYFKSLNNSESEKEKQDVKILANEIENELLLKHN</sequence>
<evidence type="ECO:0000313" key="2">
    <source>
        <dbReference type="Proteomes" id="UP000789405"/>
    </source>
</evidence>
<dbReference type="AlphaFoldDB" id="A0A9N9KAB5"/>
<proteinExistence type="predicted"/>
<accession>A0A9N9KAB5</accession>